<accession>A0A846RXH5</accession>
<feature type="region of interest" description="Disordered" evidence="1">
    <location>
        <begin position="297"/>
        <end position="364"/>
    </location>
</feature>
<sequence>MNKKKVSVLTAAVALGATSMLFAPPASAALTTRCVGEAGAVTVPGDLVVPRDKSCNLVGTTVLGNVRVAQGADLVAEDVTIEGQLSGAIDAYVELIGGTVNGQVVLNGAFGAYLDGATAGDRVLTRPSGDVAIGGFVYTANASIAGDLVSRSGELFIETTDIVGSVDSRDSAYTDLHQSWVDGALRVQGTSFGSVICGTSVAGEAVFADNTDMLQIGADGPLDECTSGNYWGSNVSATGNTGGVVMDNNIVRGSVALTGNNPIAQLGVNNVRGEVTGEFEEWTGAPAEAQAADAPALNLPQTPSKNGGASTTPVPMQTLDNAPTEALRTAPAESREAAIESKIEQRRAEAVKSADAAGPANIGR</sequence>
<evidence type="ECO:0000256" key="1">
    <source>
        <dbReference type="SAM" id="MobiDB-lite"/>
    </source>
</evidence>
<feature type="compositionally biased region" description="Polar residues" evidence="1">
    <location>
        <begin position="299"/>
        <end position="321"/>
    </location>
</feature>
<keyword evidence="2" id="KW-0732">Signal</keyword>
<dbReference type="EMBL" id="JAATJL010000001">
    <property type="protein sequence ID" value="NJC24285.1"/>
    <property type="molecule type" value="Genomic_DNA"/>
</dbReference>
<organism evidence="3 4">
    <name type="scientific">Arthrobacter pigmenti</name>
    <dbReference type="NCBI Taxonomy" id="271432"/>
    <lineage>
        <taxon>Bacteria</taxon>
        <taxon>Bacillati</taxon>
        <taxon>Actinomycetota</taxon>
        <taxon>Actinomycetes</taxon>
        <taxon>Micrococcales</taxon>
        <taxon>Micrococcaceae</taxon>
        <taxon>Arthrobacter</taxon>
    </lineage>
</organism>
<dbReference type="Proteomes" id="UP000547458">
    <property type="component" value="Unassembled WGS sequence"/>
</dbReference>
<dbReference type="AlphaFoldDB" id="A0A846RXH5"/>
<comment type="caution">
    <text evidence="3">The sequence shown here is derived from an EMBL/GenBank/DDBJ whole genome shotgun (WGS) entry which is preliminary data.</text>
</comment>
<reference evidence="3 4" key="1">
    <citation type="submission" date="2020-03" db="EMBL/GenBank/DDBJ databases">
        <title>Sequencing the genomes of 1000 actinobacteria strains.</title>
        <authorList>
            <person name="Klenk H.-P."/>
        </authorList>
    </citation>
    <scope>NUCLEOTIDE SEQUENCE [LARGE SCALE GENOMIC DNA]</scope>
    <source>
        <strain evidence="3 4">DSM 16403</strain>
    </source>
</reference>
<feature type="chain" id="PRO_5032766741" evidence="2">
    <location>
        <begin position="29"/>
        <end position="364"/>
    </location>
</feature>
<feature type="signal peptide" evidence="2">
    <location>
        <begin position="1"/>
        <end position="28"/>
    </location>
</feature>
<name>A0A846RXH5_9MICC</name>
<gene>
    <name evidence="3" type="ORF">BJ994_003361</name>
</gene>
<protein>
    <submittedName>
        <fullName evidence="3">Lipopolysaccharide export system protein LptA</fullName>
    </submittedName>
</protein>
<feature type="compositionally biased region" description="Basic and acidic residues" evidence="1">
    <location>
        <begin position="333"/>
        <end position="352"/>
    </location>
</feature>
<dbReference type="RefSeq" id="WP_167995552.1">
    <property type="nucleotide sequence ID" value="NZ_JAATJL010000001.1"/>
</dbReference>
<evidence type="ECO:0000313" key="4">
    <source>
        <dbReference type="Proteomes" id="UP000547458"/>
    </source>
</evidence>
<evidence type="ECO:0000313" key="3">
    <source>
        <dbReference type="EMBL" id="NJC24285.1"/>
    </source>
</evidence>
<evidence type="ECO:0000256" key="2">
    <source>
        <dbReference type="SAM" id="SignalP"/>
    </source>
</evidence>
<keyword evidence="4" id="KW-1185">Reference proteome</keyword>
<proteinExistence type="predicted"/>